<proteinExistence type="predicted"/>
<keyword evidence="1" id="KW-0472">Membrane</keyword>
<dbReference type="RefSeq" id="WP_035450293.1">
    <property type="nucleotide sequence ID" value="NZ_JNHN01000115.1"/>
</dbReference>
<sequence>MKRTTYIMIGMLVTGVAMVCGLMFYVVDRNVTQKDNFMEIGGERKTVQLPSCRVLKLTQPPVVWKQKKEGIVEAERMFSFGEVPLEVTAGDSLQQGSFSYAGDMEAFMSMTSVGDTLLVTFDFPEDKLEQHLQNDIWIRVRSEGMELRLPAEVQAVVVDVEDMEANFYGLRCDTLSFRTRYLARLEDCHVTALAAQAQSLHLNSGTVRNLYLNLDEIADWDVNTGSFHIDTEHLSGSRYHRCLLQKNECRRVFWTPLKDDASLSVELKQAVKIEVGE</sequence>
<reference evidence="3 4" key="1">
    <citation type="submission" date="2014-04" db="EMBL/GenBank/DDBJ databases">
        <authorList>
            <person name="Sears C."/>
            <person name="Carroll K."/>
            <person name="Sack B.R."/>
            <person name="Qadri F."/>
            <person name="Myers L.L."/>
            <person name="Chung G.-T."/>
            <person name="Escheverria P."/>
            <person name="Fraser C.M."/>
            <person name="Sadzewicz L."/>
            <person name="Shefchek K.A."/>
            <person name="Tallon L."/>
            <person name="Das S.P."/>
            <person name="Daugherty S."/>
            <person name="Mongodin E.F."/>
        </authorList>
    </citation>
    <scope>NUCLEOTIDE SEQUENCE [LARGE SCALE GENOMIC DNA]</scope>
    <source>
        <strain evidence="3 4">3978 T3 ii</strain>
    </source>
</reference>
<evidence type="ECO:0000313" key="4">
    <source>
        <dbReference type="Proteomes" id="UP000028013"/>
    </source>
</evidence>
<evidence type="ECO:0000313" key="2">
    <source>
        <dbReference type="EMBL" id="KDS48352.1"/>
    </source>
</evidence>
<dbReference type="EMBL" id="JNHN01000115">
    <property type="protein sequence ID" value="KDS55197.1"/>
    <property type="molecule type" value="Genomic_DNA"/>
</dbReference>
<dbReference type="EMBL" id="JNHN01000180">
    <property type="protein sequence ID" value="KDS48352.1"/>
    <property type="molecule type" value="Genomic_DNA"/>
</dbReference>
<protein>
    <recommendedName>
        <fullName evidence="5">Adhesin domain-containing protein</fullName>
    </recommendedName>
</protein>
<name>A0A078S429_BACUN</name>
<dbReference type="Proteomes" id="UP000028013">
    <property type="component" value="Unassembled WGS sequence"/>
</dbReference>
<evidence type="ECO:0000313" key="3">
    <source>
        <dbReference type="EMBL" id="KDS55197.1"/>
    </source>
</evidence>
<comment type="caution">
    <text evidence="3">The sequence shown here is derived from an EMBL/GenBank/DDBJ whole genome shotgun (WGS) entry which is preliminary data.</text>
</comment>
<evidence type="ECO:0008006" key="5">
    <source>
        <dbReference type="Google" id="ProtNLM"/>
    </source>
</evidence>
<accession>A0A078S429</accession>
<keyword evidence="1" id="KW-0812">Transmembrane</keyword>
<keyword evidence="1" id="KW-1133">Transmembrane helix</keyword>
<dbReference type="PATRIC" id="fig|1339349.3.peg.1003"/>
<organism evidence="3 4">
    <name type="scientific">Bacteroides uniformis str. 3978 T3 ii</name>
    <dbReference type="NCBI Taxonomy" id="1339349"/>
    <lineage>
        <taxon>Bacteria</taxon>
        <taxon>Pseudomonadati</taxon>
        <taxon>Bacteroidota</taxon>
        <taxon>Bacteroidia</taxon>
        <taxon>Bacteroidales</taxon>
        <taxon>Bacteroidaceae</taxon>
        <taxon>Bacteroides</taxon>
    </lineage>
</organism>
<feature type="transmembrane region" description="Helical" evidence="1">
    <location>
        <begin position="6"/>
        <end position="27"/>
    </location>
</feature>
<gene>
    <name evidence="2" type="ORF">M094_2674</name>
    <name evidence="3" type="ORF">M094_4215</name>
</gene>
<dbReference type="AlphaFoldDB" id="A0A078S429"/>
<evidence type="ECO:0000256" key="1">
    <source>
        <dbReference type="SAM" id="Phobius"/>
    </source>
</evidence>